<accession>A0A0E9VIH7</accession>
<dbReference type="AlphaFoldDB" id="A0A0E9VIH7"/>
<sequence>MLQVACPMSNLNFNAKCAINK</sequence>
<name>A0A0E9VIH7_ANGAN</name>
<dbReference type="EMBL" id="GBXM01031539">
    <property type="protein sequence ID" value="JAH77038.1"/>
    <property type="molecule type" value="Transcribed_RNA"/>
</dbReference>
<evidence type="ECO:0000313" key="1">
    <source>
        <dbReference type="EMBL" id="JAH77038.1"/>
    </source>
</evidence>
<organism evidence="1">
    <name type="scientific">Anguilla anguilla</name>
    <name type="common">European freshwater eel</name>
    <name type="synonym">Muraena anguilla</name>
    <dbReference type="NCBI Taxonomy" id="7936"/>
    <lineage>
        <taxon>Eukaryota</taxon>
        <taxon>Metazoa</taxon>
        <taxon>Chordata</taxon>
        <taxon>Craniata</taxon>
        <taxon>Vertebrata</taxon>
        <taxon>Euteleostomi</taxon>
        <taxon>Actinopterygii</taxon>
        <taxon>Neopterygii</taxon>
        <taxon>Teleostei</taxon>
        <taxon>Anguilliformes</taxon>
        <taxon>Anguillidae</taxon>
        <taxon>Anguilla</taxon>
    </lineage>
</organism>
<proteinExistence type="predicted"/>
<reference evidence="1" key="2">
    <citation type="journal article" date="2015" name="Fish Shellfish Immunol.">
        <title>Early steps in the European eel (Anguilla anguilla)-Vibrio vulnificus interaction in the gills: Role of the RtxA13 toxin.</title>
        <authorList>
            <person name="Callol A."/>
            <person name="Pajuelo D."/>
            <person name="Ebbesson L."/>
            <person name="Teles M."/>
            <person name="MacKenzie S."/>
            <person name="Amaro C."/>
        </authorList>
    </citation>
    <scope>NUCLEOTIDE SEQUENCE</scope>
</reference>
<protein>
    <submittedName>
        <fullName evidence="1">Uncharacterized protein</fullName>
    </submittedName>
</protein>
<reference evidence="1" key="1">
    <citation type="submission" date="2014-11" db="EMBL/GenBank/DDBJ databases">
        <authorList>
            <person name="Amaro Gonzalez C."/>
        </authorList>
    </citation>
    <scope>NUCLEOTIDE SEQUENCE</scope>
</reference>